<gene>
    <name evidence="8" type="primary">mobA</name>
    <name evidence="10" type="ORF">Nkreftii_001063</name>
</gene>
<comment type="catalytic activity">
    <reaction evidence="8">
        <text>Mo-molybdopterin + GTP + H(+) = Mo-molybdopterin guanine dinucleotide + diphosphate</text>
        <dbReference type="Rhea" id="RHEA:34243"/>
        <dbReference type="ChEBI" id="CHEBI:15378"/>
        <dbReference type="ChEBI" id="CHEBI:33019"/>
        <dbReference type="ChEBI" id="CHEBI:37565"/>
        <dbReference type="ChEBI" id="CHEBI:71302"/>
        <dbReference type="ChEBI" id="CHEBI:71310"/>
        <dbReference type="EC" id="2.7.7.77"/>
    </reaction>
</comment>
<organism evidence="10 11">
    <name type="scientific">Candidatus Nitrospira kreftii</name>
    <dbReference type="NCBI Taxonomy" id="2652173"/>
    <lineage>
        <taxon>Bacteria</taxon>
        <taxon>Pseudomonadati</taxon>
        <taxon>Nitrospirota</taxon>
        <taxon>Nitrospiria</taxon>
        <taxon>Nitrospirales</taxon>
        <taxon>Nitrospiraceae</taxon>
        <taxon>Nitrospira</taxon>
    </lineage>
</organism>
<dbReference type="PANTHER" id="PTHR19136:SF81">
    <property type="entry name" value="MOLYBDENUM COFACTOR GUANYLYLTRANSFERASE"/>
    <property type="match status" value="1"/>
</dbReference>
<keyword evidence="5 8" id="KW-0460">Magnesium</keyword>
<dbReference type="GO" id="GO:0005737">
    <property type="term" value="C:cytoplasm"/>
    <property type="evidence" value="ECO:0007669"/>
    <property type="project" value="UniProtKB-SubCell"/>
</dbReference>
<dbReference type="GO" id="GO:0005525">
    <property type="term" value="F:GTP binding"/>
    <property type="evidence" value="ECO:0007669"/>
    <property type="project" value="UniProtKB-UniRule"/>
</dbReference>
<keyword evidence="6 8" id="KW-0342">GTP-binding</keyword>
<dbReference type="KEGG" id="nkf:Nkreftii_001063"/>
<evidence type="ECO:0000256" key="3">
    <source>
        <dbReference type="ARBA" id="ARBA00022723"/>
    </source>
</evidence>
<dbReference type="InterPro" id="IPR029044">
    <property type="entry name" value="Nucleotide-diphossugar_trans"/>
</dbReference>
<keyword evidence="7 8" id="KW-0501">Molybdenum cofactor biosynthesis</keyword>
<proteinExistence type="inferred from homology"/>
<feature type="binding site" evidence="8">
    <location>
        <begin position="11"/>
        <end position="13"/>
    </location>
    <ligand>
        <name>GTP</name>
        <dbReference type="ChEBI" id="CHEBI:37565"/>
    </ligand>
</feature>
<feature type="domain" description="MobA-like NTP transferase" evidence="9">
    <location>
        <begin position="8"/>
        <end position="157"/>
    </location>
</feature>
<dbReference type="Gene3D" id="3.90.550.10">
    <property type="entry name" value="Spore Coat Polysaccharide Biosynthesis Protein SpsA, Chain A"/>
    <property type="match status" value="1"/>
</dbReference>
<dbReference type="GO" id="GO:0006777">
    <property type="term" value="P:Mo-molybdopterin cofactor biosynthetic process"/>
    <property type="evidence" value="ECO:0007669"/>
    <property type="project" value="UniProtKB-KW"/>
</dbReference>
<dbReference type="InterPro" id="IPR025877">
    <property type="entry name" value="MobA-like_NTP_Trfase"/>
</dbReference>
<reference evidence="10 11" key="1">
    <citation type="journal article" date="2020" name="ISME J.">
        <title>Enrichment and physiological characterization of a novel comammox Nitrospira indicates ammonium inhibition of complete nitrification.</title>
        <authorList>
            <person name="Sakoula D."/>
            <person name="Koch H."/>
            <person name="Frank J."/>
            <person name="Jetten M.S.M."/>
            <person name="van Kessel M.A.H.J."/>
            <person name="Lucker S."/>
        </authorList>
    </citation>
    <scope>NUCLEOTIDE SEQUENCE [LARGE SCALE GENOMIC DNA]</scope>
    <source>
        <strain evidence="10">Comreactor17</strain>
    </source>
</reference>
<sequence>MLITDVSGILLAGGKSTRMGEDKRFVCIGGQTLLERGLCAMCALFERVCVVIAQDGLPPTEQVPVFRDVVPDCGSLGGLYTGLREASTSYIFVAACDMPFLNANLVKYMIGLREEADIVVASWKARLQPIHAVYSKRCMAGFEDMIGRQEVKIQEVFQQPSLTVRFVLENEVSQIDPEGRSFININNPADLNAARLLYDDAIPS</sequence>
<feature type="binding site" evidence="8">
    <location>
        <position position="23"/>
    </location>
    <ligand>
        <name>GTP</name>
        <dbReference type="ChEBI" id="CHEBI:37565"/>
    </ligand>
</feature>
<dbReference type="AlphaFoldDB" id="A0A7S8FBW9"/>
<keyword evidence="10" id="KW-0548">Nucleotidyltransferase</keyword>
<evidence type="ECO:0000313" key="10">
    <source>
        <dbReference type="EMBL" id="QPD03289.1"/>
    </source>
</evidence>
<comment type="subcellular location">
    <subcellularLocation>
        <location evidence="8">Cytoplasm</location>
    </subcellularLocation>
</comment>
<keyword evidence="4 8" id="KW-0547">Nucleotide-binding</keyword>
<protein>
    <recommendedName>
        <fullName evidence="8">Probable molybdenum cofactor guanylyltransferase</fullName>
        <shortName evidence="8">MoCo guanylyltransferase</shortName>
        <ecNumber evidence="8">2.7.7.77</ecNumber>
    </recommendedName>
    <alternativeName>
        <fullName evidence="8">GTP:molybdopterin guanylyltransferase</fullName>
    </alternativeName>
    <alternativeName>
        <fullName evidence="8">Mo-MPT guanylyltransferase</fullName>
    </alternativeName>
    <alternativeName>
        <fullName evidence="8">Molybdopterin guanylyltransferase</fullName>
    </alternativeName>
    <alternativeName>
        <fullName evidence="8">Molybdopterin-guanine dinucleotide synthase</fullName>
        <shortName evidence="8">MGD synthase</shortName>
    </alternativeName>
</protein>
<dbReference type="SUPFAM" id="SSF53448">
    <property type="entry name" value="Nucleotide-diphospho-sugar transferases"/>
    <property type="match status" value="1"/>
</dbReference>
<evidence type="ECO:0000313" key="11">
    <source>
        <dbReference type="Proteomes" id="UP000593737"/>
    </source>
</evidence>
<dbReference type="Proteomes" id="UP000593737">
    <property type="component" value="Chromosome"/>
</dbReference>
<dbReference type="GO" id="GO:0046872">
    <property type="term" value="F:metal ion binding"/>
    <property type="evidence" value="ECO:0007669"/>
    <property type="project" value="UniProtKB-KW"/>
</dbReference>
<comment type="similarity">
    <text evidence="8">Belongs to the MobA family.</text>
</comment>
<dbReference type="GO" id="GO:0061603">
    <property type="term" value="F:molybdenum cofactor guanylyltransferase activity"/>
    <property type="evidence" value="ECO:0007669"/>
    <property type="project" value="UniProtKB-EC"/>
</dbReference>
<comment type="function">
    <text evidence="8">Transfers a GMP moiety from GTP to Mo-molybdopterin (Mo-MPT) cofactor (Moco or molybdenum cofactor) to form Mo-molybdopterin guanine dinucleotide (Mo-MGD) cofactor.</text>
</comment>
<comment type="cofactor">
    <cofactor evidence="8">
        <name>Mg(2+)</name>
        <dbReference type="ChEBI" id="CHEBI:18420"/>
    </cofactor>
</comment>
<keyword evidence="3 8" id="KW-0479">Metal-binding</keyword>
<dbReference type="InterPro" id="IPR013482">
    <property type="entry name" value="Molybde_CF_guanTrfase"/>
</dbReference>
<evidence type="ECO:0000256" key="5">
    <source>
        <dbReference type="ARBA" id="ARBA00022842"/>
    </source>
</evidence>
<comment type="caution">
    <text evidence="8">Lacks conserved residue(s) required for the propagation of feature annotation.</text>
</comment>
<dbReference type="HAMAP" id="MF_00316">
    <property type="entry name" value="MobA"/>
    <property type="match status" value="1"/>
</dbReference>
<dbReference type="EC" id="2.7.7.77" evidence="8"/>
<comment type="domain">
    <text evidence="8">The N-terminal domain determines nucleotide recognition and specific binding, while the C-terminal domain determines the specific binding to the target protein.</text>
</comment>
<evidence type="ECO:0000256" key="4">
    <source>
        <dbReference type="ARBA" id="ARBA00022741"/>
    </source>
</evidence>
<evidence type="ECO:0000256" key="7">
    <source>
        <dbReference type="ARBA" id="ARBA00023150"/>
    </source>
</evidence>
<name>A0A7S8FBW9_9BACT</name>
<feature type="binding site" evidence="8">
    <location>
        <position position="68"/>
    </location>
    <ligand>
        <name>GTP</name>
        <dbReference type="ChEBI" id="CHEBI:37565"/>
    </ligand>
</feature>
<evidence type="ECO:0000256" key="2">
    <source>
        <dbReference type="ARBA" id="ARBA00022679"/>
    </source>
</evidence>
<accession>A0A7S8FBW9</accession>
<evidence type="ECO:0000259" key="9">
    <source>
        <dbReference type="Pfam" id="PF12804"/>
    </source>
</evidence>
<dbReference type="EMBL" id="CP047423">
    <property type="protein sequence ID" value="QPD03289.1"/>
    <property type="molecule type" value="Genomic_DNA"/>
</dbReference>
<keyword evidence="2 8" id="KW-0808">Transferase</keyword>
<dbReference type="Pfam" id="PF12804">
    <property type="entry name" value="NTP_transf_3"/>
    <property type="match status" value="1"/>
</dbReference>
<keyword evidence="1 8" id="KW-0963">Cytoplasm</keyword>
<feature type="binding site" evidence="8">
    <location>
        <position position="97"/>
    </location>
    <ligand>
        <name>Mg(2+)</name>
        <dbReference type="ChEBI" id="CHEBI:18420"/>
    </ligand>
</feature>
<evidence type="ECO:0000256" key="8">
    <source>
        <dbReference type="HAMAP-Rule" id="MF_00316"/>
    </source>
</evidence>
<dbReference type="CDD" id="cd02503">
    <property type="entry name" value="MobA"/>
    <property type="match status" value="1"/>
</dbReference>
<evidence type="ECO:0000256" key="6">
    <source>
        <dbReference type="ARBA" id="ARBA00023134"/>
    </source>
</evidence>
<feature type="binding site" evidence="8">
    <location>
        <position position="97"/>
    </location>
    <ligand>
        <name>GTP</name>
        <dbReference type="ChEBI" id="CHEBI:37565"/>
    </ligand>
</feature>
<dbReference type="PANTHER" id="PTHR19136">
    <property type="entry name" value="MOLYBDENUM COFACTOR GUANYLYLTRANSFERASE"/>
    <property type="match status" value="1"/>
</dbReference>
<evidence type="ECO:0000256" key="1">
    <source>
        <dbReference type="ARBA" id="ARBA00022490"/>
    </source>
</evidence>